<proteinExistence type="predicted"/>
<name>A0ACA9LJX2_9GLOM</name>
<protein>
    <submittedName>
        <fullName evidence="1">13209_t:CDS:1</fullName>
    </submittedName>
</protein>
<keyword evidence="2" id="KW-1185">Reference proteome</keyword>
<reference evidence="1" key="1">
    <citation type="submission" date="2021-06" db="EMBL/GenBank/DDBJ databases">
        <authorList>
            <person name="Kallberg Y."/>
            <person name="Tangrot J."/>
            <person name="Rosling A."/>
        </authorList>
    </citation>
    <scope>NUCLEOTIDE SEQUENCE</scope>
    <source>
        <strain evidence="1">IL203A</strain>
    </source>
</reference>
<accession>A0ACA9LJX2</accession>
<dbReference type="EMBL" id="CAJVPU010004454">
    <property type="protein sequence ID" value="CAG8533291.1"/>
    <property type="molecule type" value="Genomic_DNA"/>
</dbReference>
<dbReference type="Proteomes" id="UP000789702">
    <property type="component" value="Unassembled WGS sequence"/>
</dbReference>
<sequence>LPTNSKPPSWFTKEQLQNAKVNHQRTLKNPQETYQTAPKRQTELPTNSKPPSWFTKEQLQNAEVIQLQTAEERTIREQLQNAKEKYRRSLPENDSKTLKRTKENRTPKRTAREDRRKLLKKKFQRKLFDVLELLSGRTTKEQLQNVKEKQLQIVEDNYKKYK</sequence>
<organism evidence="1 2">
    <name type="scientific">Dentiscutata heterogama</name>
    <dbReference type="NCBI Taxonomy" id="1316150"/>
    <lineage>
        <taxon>Eukaryota</taxon>
        <taxon>Fungi</taxon>
        <taxon>Fungi incertae sedis</taxon>
        <taxon>Mucoromycota</taxon>
        <taxon>Glomeromycotina</taxon>
        <taxon>Glomeromycetes</taxon>
        <taxon>Diversisporales</taxon>
        <taxon>Gigasporaceae</taxon>
        <taxon>Dentiscutata</taxon>
    </lineage>
</organism>
<gene>
    <name evidence="1" type="ORF">DHETER_LOCUS4464</name>
</gene>
<feature type="non-terminal residue" evidence="1">
    <location>
        <position position="1"/>
    </location>
</feature>
<feature type="non-terminal residue" evidence="1">
    <location>
        <position position="162"/>
    </location>
</feature>
<evidence type="ECO:0000313" key="2">
    <source>
        <dbReference type="Proteomes" id="UP000789702"/>
    </source>
</evidence>
<evidence type="ECO:0000313" key="1">
    <source>
        <dbReference type="EMBL" id="CAG8533291.1"/>
    </source>
</evidence>
<comment type="caution">
    <text evidence="1">The sequence shown here is derived from an EMBL/GenBank/DDBJ whole genome shotgun (WGS) entry which is preliminary data.</text>
</comment>